<keyword evidence="1" id="KW-1133">Transmembrane helix</keyword>
<feature type="transmembrane region" description="Helical" evidence="1">
    <location>
        <begin position="73"/>
        <end position="93"/>
    </location>
</feature>
<evidence type="ECO:0000313" key="2">
    <source>
        <dbReference type="EMBL" id="MBD8024593.1"/>
    </source>
</evidence>
<dbReference type="Proteomes" id="UP000602532">
    <property type="component" value="Unassembled WGS sequence"/>
</dbReference>
<keyword evidence="3" id="KW-1185">Reference proteome</keyword>
<evidence type="ECO:0008006" key="4">
    <source>
        <dbReference type="Google" id="ProtNLM"/>
    </source>
</evidence>
<reference evidence="2 3" key="1">
    <citation type="submission" date="2020-08" db="EMBL/GenBank/DDBJ databases">
        <title>A Genomic Blueprint of the Chicken Gut Microbiome.</title>
        <authorList>
            <person name="Gilroy R."/>
            <person name="Ravi A."/>
            <person name="Getino M."/>
            <person name="Pursley I."/>
            <person name="Horton D.L."/>
            <person name="Alikhan N.-F."/>
            <person name="Baker D."/>
            <person name="Gharbi K."/>
            <person name="Hall N."/>
            <person name="Watson M."/>
            <person name="Adriaenssens E.M."/>
            <person name="Foster-Nyarko E."/>
            <person name="Jarju S."/>
            <person name="Secka A."/>
            <person name="Antonio M."/>
            <person name="Oren A."/>
            <person name="Chaudhuri R."/>
            <person name="La Ragione R.M."/>
            <person name="Hildebrand F."/>
            <person name="Pallen M.J."/>
        </authorList>
    </citation>
    <scope>NUCLEOTIDE SEQUENCE [LARGE SCALE GENOMIC DNA]</scope>
    <source>
        <strain evidence="2 3">Sa1CUA4</strain>
    </source>
</reference>
<feature type="transmembrane region" description="Helical" evidence="1">
    <location>
        <begin position="45"/>
        <end position="67"/>
    </location>
</feature>
<dbReference type="EMBL" id="JACSPM010000004">
    <property type="protein sequence ID" value="MBD8024593.1"/>
    <property type="molecule type" value="Genomic_DNA"/>
</dbReference>
<protein>
    <recommendedName>
        <fullName evidence="4">Integral membrane protein</fullName>
    </recommendedName>
</protein>
<evidence type="ECO:0000256" key="1">
    <source>
        <dbReference type="SAM" id="Phobius"/>
    </source>
</evidence>
<proteinExistence type="predicted"/>
<name>A0ABR8X5I9_9MICO</name>
<keyword evidence="1" id="KW-0812">Transmembrane</keyword>
<organism evidence="2 3">
    <name type="scientific">Microbacterium gallinarum</name>
    <dbReference type="NCBI Taxonomy" id="2762209"/>
    <lineage>
        <taxon>Bacteria</taxon>
        <taxon>Bacillati</taxon>
        <taxon>Actinomycetota</taxon>
        <taxon>Actinomycetes</taxon>
        <taxon>Micrococcales</taxon>
        <taxon>Microbacteriaceae</taxon>
        <taxon>Microbacterium</taxon>
    </lineage>
</organism>
<accession>A0ABR8X5I9</accession>
<feature type="transmembrane region" description="Helical" evidence="1">
    <location>
        <begin position="105"/>
        <end position="130"/>
    </location>
</feature>
<sequence length="132" mass="14019">MTAQRRQSARSRRHELAIKMLGEARESRKAAGLPDITWREDPMMVFFLPMAIFAIIGCVVLVFTTVLPLPVAIGIGIAVIVLIGAAGLVLRGLGELNTSPKQKAIGYFLGAAAYAATAVVALVNGVRIFIAS</sequence>
<keyword evidence="1" id="KW-0472">Membrane</keyword>
<gene>
    <name evidence="2" type="ORF">H9622_13480</name>
</gene>
<dbReference type="RefSeq" id="WP_191766918.1">
    <property type="nucleotide sequence ID" value="NZ_JACSPM010000004.1"/>
</dbReference>
<comment type="caution">
    <text evidence="2">The sequence shown here is derived from an EMBL/GenBank/DDBJ whole genome shotgun (WGS) entry which is preliminary data.</text>
</comment>
<evidence type="ECO:0000313" key="3">
    <source>
        <dbReference type="Proteomes" id="UP000602532"/>
    </source>
</evidence>